<reference evidence="1" key="1">
    <citation type="submission" date="2017-02" db="EMBL/GenBank/DDBJ databases">
        <title>Delving into the versatile metabolic prowess of the omnipresent phylum Bacteroidetes.</title>
        <authorList>
            <person name="Nobu M.K."/>
            <person name="Mei R."/>
            <person name="Narihiro T."/>
            <person name="Kuroda K."/>
            <person name="Liu W.-T."/>
        </authorList>
    </citation>
    <scope>NUCLEOTIDE SEQUENCE</scope>
    <source>
        <strain evidence="1">ADurb.Bin417</strain>
    </source>
</reference>
<sequence length="124" mass="14469">MVPPSLQARSKLNALPGREKVTVNLANPAATLVEEERVLTLQEGLNQVDFSWKGVNIDPDSLRLTILGRNFPHQYWELNRDEADLRYEVVDLDTARFILDLPPNTTREFFYDLRLYEGVRRDRR</sequence>
<dbReference type="Proteomes" id="UP000485484">
    <property type="component" value="Unassembled WGS sequence"/>
</dbReference>
<organism evidence="1">
    <name type="scientific">candidate division TA06 bacterium ADurb.Bin417</name>
    <dbReference type="NCBI Taxonomy" id="1852828"/>
    <lineage>
        <taxon>Bacteria</taxon>
        <taxon>Bacteria division TA06</taxon>
    </lineage>
</organism>
<accession>A0A1V5MJJ8</accession>
<dbReference type="AlphaFoldDB" id="A0A1V5MJJ8"/>
<evidence type="ECO:0000313" key="1">
    <source>
        <dbReference type="EMBL" id="OPZ93437.1"/>
    </source>
</evidence>
<protein>
    <submittedName>
        <fullName evidence="1">Uncharacterized protein</fullName>
    </submittedName>
</protein>
<gene>
    <name evidence="1" type="ORF">BWY73_00317</name>
</gene>
<name>A0A1V5MJJ8_UNCT6</name>
<proteinExistence type="predicted"/>
<dbReference type="EMBL" id="MWAK01000024">
    <property type="protein sequence ID" value="OPZ93437.1"/>
    <property type="molecule type" value="Genomic_DNA"/>
</dbReference>
<comment type="caution">
    <text evidence="1">The sequence shown here is derived from an EMBL/GenBank/DDBJ whole genome shotgun (WGS) entry which is preliminary data.</text>
</comment>